<keyword evidence="8" id="KW-0808">Transferase</keyword>
<reference evidence="8 9" key="1">
    <citation type="submission" date="2021-08" db="EMBL/GenBank/DDBJ databases">
        <authorList>
            <person name="Peeters C."/>
        </authorList>
    </citation>
    <scope>NUCLEOTIDE SEQUENCE [LARGE SCALE GENOMIC DNA]</scope>
    <source>
        <strain evidence="8 9">LMG 21510</strain>
    </source>
</reference>
<dbReference type="SMART" id="SM00387">
    <property type="entry name" value="HATPase_c"/>
    <property type="match status" value="1"/>
</dbReference>
<gene>
    <name evidence="8" type="primary">rcsC_11</name>
    <name evidence="8" type="ORF">LMG21510_03647</name>
</gene>
<dbReference type="Gene3D" id="1.10.287.130">
    <property type="match status" value="1"/>
</dbReference>
<organism evidence="8 9">
    <name type="scientific">Cupriavidus respiraculi</name>
    <dbReference type="NCBI Taxonomy" id="195930"/>
    <lineage>
        <taxon>Bacteria</taxon>
        <taxon>Pseudomonadati</taxon>
        <taxon>Pseudomonadota</taxon>
        <taxon>Betaproteobacteria</taxon>
        <taxon>Burkholderiales</taxon>
        <taxon>Burkholderiaceae</taxon>
        <taxon>Cupriavidus</taxon>
    </lineage>
</organism>
<evidence type="ECO:0000259" key="7">
    <source>
        <dbReference type="PROSITE" id="PS50110"/>
    </source>
</evidence>
<feature type="modified residue" description="4-aspartylphosphate" evidence="4">
    <location>
        <position position="644"/>
    </location>
</feature>
<dbReference type="Proteomes" id="UP000721236">
    <property type="component" value="Unassembled WGS sequence"/>
</dbReference>
<evidence type="ECO:0000256" key="5">
    <source>
        <dbReference type="SAM" id="Phobius"/>
    </source>
</evidence>
<dbReference type="GO" id="GO:0004673">
    <property type="term" value="F:protein histidine kinase activity"/>
    <property type="evidence" value="ECO:0007669"/>
    <property type="project" value="UniProtKB-EC"/>
</dbReference>
<dbReference type="SUPFAM" id="SSF55874">
    <property type="entry name" value="ATPase domain of HSP90 chaperone/DNA topoisomerase II/histidine kinase"/>
    <property type="match status" value="1"/>
</dbReference>
<feature type="domain" description="Histidine kinase" evidence="6">
    <location>
        <begin position="357"/>
        <end position="574"/>
    </location>
</feature>
<dbReference type="InterPro" id="IPR036890">
    <property type="entry name" value="HATPase_C_sf"/>
</dbReference>
<evidence type="ECO:0000256" key="3">
    <source>
        <dbReference type="ARBA" id="ARBA00022553"/>
    </source>
</evidence>
<sequence length="723" mass="78204">MPPTFFGTHDYFATQRRTLRALLAGAILFPAAVLAFWAWFSMRDAFSEAEKQTARLARVIQEHTRQVFEGNHQINSRVREVTQGLSDADVARHERDIHVRLADVSGGVVHASSLSIFGADGTLLASSRFYPVPKVNIADREEYKAIVVDKQPFHVSGVVVGRVISERIFNASMPRLGANKEVVGIVAVSLRPAYFTAFYKDVLSQDRLATAALVRRDGAVLAAYPSSTPATASAPIVQRLQHAYGREGDAVLRTASVAGEDSIVAHRAVGSGVLNAVVSIPVKAIHAQWRQQLYVAAVIAAVPAFALWALIWMSLRRLTREEEAYSRWQEEVNKRQEVEERYRQSRKLEAIGQLIASVAHDFRNVLSVISFNTDLMILRPNAPRDKPLAGIKKGLSSGVALTSQLLGMARKREYRKEVLRLAQELDGWTPLIRSTLGSRIQLRYDIAADCWEILADRAELELALLNLAANARDAMPDGGLFEVSASNVRLDGRGPHGLEGDYVRISARDTGKGIPPELVERVFEPLFTTKTAGLGTGLGLSQVREFCTECNGVAVISSRPGSGTDVQLYLPPAPGSELAFAPAAPARAAARGVASVMIVAESLATVAGAVDSLEAAGHEVLLATDATHALAVADQHGVDLVLADARLGADSGGAALRERLRRRFPFLPVVLMADEADLFAMSSTSGWPFLLKPWNVQTLYKAGILASPSSRGEAQSARPGAQA</sequence>
<dbReference type="PROSITE" id="PS50110">
    <property type="entry name" value="RESPONSE_REGULATORY"/>
    <property type="match status" value="1"/>
</dbReference>
<dbReference type="CDD" id="cd12914">
    <property type="entry name" value="PDC1_DGC_like"/>
    <property type="match status" value="1"/>
</dbReference>
<dbReference type="InterPro" id="IPR003661">
    <property type="entry name" value="HisK_dim/P_dom"/>
</dbReference>
<dbReference type="EC" id="2.7.13.3" evidence="2"/>
<dbReference type="RefSeq" id="WP_222207485.1">
    <property type="nucleotide sequence ID" value="NZ_CAJZAH010000004.1"/>
</dbReference>
<dbReference type="EMBL" id="CAJZAH010000004">
    <property type="protein sequence ID" value="CAG9178952.1"/>
    <property type="molecule type" value="Genomic_DNA"/>
</dbReference>
<comment type="caution">
    <text evidence="8">The sequence shown here is derived from an EMBL/GenBank/DDBJ whole genome shotgun (WGS) entry which is preliminary data.</text>
</comment>
<dbReference type="SUPFAM" id="SSF47384">
    <property type="entry name" value="Homodimeric domain of signal transducing histidine kinase"/>
    <property type="match status" value="1"/>
</dbReference>
<dbReference type="InterPro" id="IPR004358">
    <property type="entry name" value="Sig_transdc_His_kin-like_C"/>
</dbReference>
<proteinExistence type="predicted"/>
<dbReference type="InterPro" id="IPR005467">
    <property type="entry name" value="His_kinase_dom"/>
</dbReference>
<comment type="catalytic activity">
    <reaction evidence="1">
        <text>ATP + protein L-histidine = ADP + protein N-phospho-L-histidine.</text>
        <dbReference type="EC" id="2.7.13.3"/>
    </reaction>
</comment>
<name>A0ABN7YZL4_9BURK</name>
<dbReference type="PRINTS" id="PR00344">
    <property type="entry name" value="BCTRLSENSOR"/>
</dbReference>
<dbReference type="InterPro" id="IPR036097">
    <property type="entry name" value="HisK_dim/P_sf"/>
</dbReference>
<dbReference type="InterPro" id="IPR011006">
    <property type="entry name" value="CheY-like_superfamily"/>
</dbReference>
<accession>A0ABN7YZL4</accession>
<keyword evidence="9" id="KW-1185">Reference proteome</keyword>
<evidence type="ECO:0000259" key="6">
    <source>
        <dbReference type="PROSITE" id="PS50109"/>
    </source>
</evidence>
<keyword evidence="5" id="KW-1133">Transmembrane helix</keyword>
<feature type="domain" description="Response regulatory" evidence="7">
    <location>
        <begin position="595"/>
        <end position="707"/>
    </location>
</feature>
<dbReference type="Gene3D" id="3.30.565.10">
    <property type="entry name" value="Histidine kinase-like ATPase, C-terminal domain"/>
    <property type="match status" value="1"/>
</dbReference>
<dbReference type="Pfam" id="PF02518">
    <property type="entry name" value="HATPase_c"/>
    <property type="match status" value="1"/>
</dbReference>
<dbReference type="Gene3D" id="3.30.450.20">
    <property type="entry name" value="PAS domain"/>
    <property type="match status" value="2"/>
</dbReference>
<dbReference type="PANTHER" id="PTHR43065:SF49">
    <property type="entry name" value="HISTIDINE KINASE"/>
    <property type="match status" value="1"/>
</dbReference>
<dbReference type="SUPFAM" id="SSF52172">
    <property type="entry name" value="CheY-like"/>
    <property type="match status" value="1"/>
</dbReference>
<evidence type="ECO:0000256" key="4">
    <source>
        <dbReference type="PROSITE-ProRule" id="PRU00169"/>
    </source>
</evidence>
<dbReference type="InterPro" id="IPR003594">
    <property type="entry name" value="HATPase_dom"/>
</dbReference>
<dbReference type="InterPro" id="IPR001789">
    <property type="entry name" value="Sig_transdc_resp-reg_receiver"/>
</dbReference>
<dbReference type="Gene3D" id="3.40.50.2300">
    <property type="match status" value="1"/>
</dbReference>
<keyword evidence="8" id="KW-0418">Kinase</keyword>
<keyword evidence="3 4" id="KW-0597">Phosphoprotein</keyword>
<dbReference type="PANTHER" id="PTHR43065">
    <property type="entry name" value="SENSOR HISTIDINE KINASE"/>
    <property type="match status" value="1"/>
</dbReference>
<dbReference type="Pfam" id="PF00072">
    <property type="entry name" value="Response_reg"/>
    <property type="match status" value="1"/>
</dbReference>
<dbReference type="CDD" id="cd00082">
    <property type="entry name" value="HisKA"/>
    <property type="match status" value="1"/>
</dbReference>
<keyword evidence="5" id="KW-0812">Transmembrane</keyword>
<dbReference type="PROSITE" id="PS50109">
    <property type="entry name" value="HIS_KIN"/>
    <property type="match status" value="1"/>
</dbReference>
<feature type="transmembrane region" description="Helical" evidence="5">
    <location>
        <begin position="21"/>
        <end position="40"/>
    </location>
</feature>
<evidence type="ECO:0000256" key="2">
    <source>
        <dbReference type="ARBA" id="ARBA00012438"/>
    </source>
</evidence>
<feature type="transmembrane region" description="Helical" evidence="5">
    <location>
        <begin position="293"/>
        <end position="315"/>
    </location>
</feature>
<evidence type="ECO:0000256" key="1">
    <source>
        <dbReference type="ARBA" id="ARBA00000085"/>
    </source>
</evidence>
<evidence type="ECO:0000313" key="9">
    <source>
        <dbReference type="Proteomes" id="UP000721236"/>
    </source>
</evidence>
<keyword evidence="5" id="KW-0472">Membrane</keyword>
<evidence type="ECO:0000313" key="8">
    <source>
        <dbReference type="EMBL" id="CAG9178952.1"/>
    </source>
</evidence>
<protein>
    <recommendedName>
        <fullName evidence="2">histidine kinase</fullName>
        <ecNumber evidence="2">2.7.13.3</ecNumber>
    </recommendedName>
</protein>